<dbReference type="InterPro" id="IPR001926">
    <property type="entry name" value="TrpB-like_PALP"/>
</dbReference>
<evidence type="ECO:0000256" key="8">
    <source>
        <dbReference type="ARBA" id="ARBA00022624"/>
    </source>
</evidence>
<dbReference type="Pfam" id="PF00291">
    <property type="entry name" value="PALP"/>
    <property type="match status" value="1"/>
</dbReference>
<dbReference type="AlphaFoldDB" id="A0AAW1XVJ9"/>
<protein>
    <recommendedName>
        <fullName evidence="15">Threonine dehydratase</fullName>
        <ecNumber evidence="15">4.3.1.19</ecNumber>
    </recommendedName>
    <alternativeName>
        <fullName evidence="15">Threonine deaminase</fullName>
    </alternativeName>
</protein>
<dbReference type="InterPro" id="IPR001721">
    <property type="entry name" value="TD_ACT-like"/>
</dbReference>
<dbReference type="SUPFAM" id="SSF53686">
    <property type="entry name" value="Tryptophan synthase beta subunit-like PLP-dependent enzymes"/>
    <property type="match status" value="1"/>
</dbReference>
<dbReference type="InterPro" id="IPR000634">
    <property type="entry name" value="Ser/Thr_deHydtase_PyrdxlP-BS"/>
</dbReference>
<dbReference type="PROSITE" id="PS00165">
    <property type="entry name" value="DEHYDRATASE_SER_THR"/>
    <property type="match status" value="1"/>
</dbReference>
<evidence type="ECO:0000256" key="10">
    <source>
        <dbReference type="ARBA" id="ARBA00022737"/>
    </source>
</evidence>
<evidence type="ECO:0000256" key="15">
    <source>
        <dbReference type="RuleBase" id="RU362012"/>
    </source>
</evidence>
<dbReference type="InterPro" id="IPR005787">
    <property type="entry name" value="Thr_deHydtase_biosynth"/>
</dbReference>
<evidence type="ECO:0000256" key="6">
    <source>
        <dbReference type="ARBA" id="ARBA00022528"/>
    </source>
</evidence>
<evidence type="ECO:0000313" key="19">
    <source>
        <dbReference type="Proteomes" id="UP001457282"/>
    </source>
</evidence>
<dbReference type="FunFam" id="3.40.1020.10:FF:000003">
    <property type="entry name" value="Threonine dehydratase"/>
    <property type="match status" value="1"/>
</dbReference>
<evidence type="ECO:0000256" key="13">
    <source>
        <dbReference type="ARBA" id="ARBA00023239"/>
    </source>
</evidence>
<keyword evidence="12" id="KW-0809">Transit peptide</keyword>
<comment type="subcellular location">
    <subcellularLocation>
        <location evidence="3">Plastid</location>
        <location evidence="3">Chloroplast</location>
    </subcellularLocation>
</comment>
<dbReference type="PANTHER" id="PTHR48078:SF11">
    <property type="entry name" value="THREONINE DEHYDRATASE, MITOCHONDRIAL"/>
    <property type="match status" value="1"/>
</dbReference>
<dbReference type="GO" id="GO:0003941">
    <property type="term" value="F:L-serine ammonia-lyase activity"/>
    <property type="evidence" value="ECO:0007669"/>
    <property type="project" value="TreeGrafter"/>
</dbReference>
<organism evidence="18 19">
    <name type="scientific">Rubus argutus</name>
    <name type="common">Southern blackberry</name>
    <dbReference type="NCBI Taxonomy" id="59490"/>
    <lineage>
        <taxon>Eukaryota</taxon>
        <taxon>Viridiplantae</taxon>
        <taxon>Streptophyta</taxon>
        <taxon>Embryophyta</taxon>
        <taxon>Tracheophyta</taxon>
        <taxon>Spermatophyta</taxon>
        <taxon>Magnoliopsida</taxon>
        <taxon>eudicotyledons</taxon>
        <taxon>Gunneridae</taxon>
        <taxon>Pentapetalae</taxon>
        <taxon>rosids</taxon>
        <taxon>fabids</taxon>
        <taxon>Rosales</taxon>
        <taxon>Rosaceae</taxon>
        <taxon>Rosoideae</taxon>
        <taxon>Rosoideae incertae sedis</taxon>
        <taxon>Rubus</taxon>
    </lineage>
</organism>
<dbReference type="Gene3D" id="3.40.1020.10">
    <property type="entry name" value="Biosynthetic Threonine Deaminase, Domain 3"/>
    <property type="match status" value="1"/>
</dbReference>
<keyword evidence="19" id="KW-1185">Reference proteome</keyword>
<dbReference type="Proteomes" id="UP001457282">
    <property type="component" value="Unassembled WGS sequence"/>
</dbReference>
<dbReference type="InterPro" id="IPR038110">
    <property type="entry name" value="TD_ACT-like_sf"/>
</dbReference>
<dbReference type="CDD" id="cd01562">
    <property type="entry name" value="Thr-dehyd"/>
    <property type="match status" value="1"/>
</dbReference>
<dbReference type="GO" id="GO:0006567">
    <property type="term" value="P:L-threonine catabolic process"/>
    <property type="evidence" value="ECO:0007669"/>
    <property type="project" value="TreeGrafter"/>
</dbReference>
<evidence type="ECO:0000256" key="1">
    <source>
        <dbReference type="ARBA" id="ARBA00001274"/>
    </source>
</evidence>
<keyword evidence="6" id="KW-0150">Chloroplast</keyword>
<gene>
    <name evidence="18" type="ORF">M0R45_016609</name>
</gene>
<evidence type="ECO:0000256" key="2">
    <source>
        <dbReference type="ARBA" id="ARBA00001933"/>
    </source>
</evidence>
<dbReference type="NCBIfam" id="TIGR01124">
    <property type="entry name" value="ilvA_2Cterm"/>
    <property type="match status" value="1"/>
</dbReference>
<dbReference type="GO" id="GO:0004794">
    <property type="term" value="F:threonine deaminase activity"/>
    <property type="evidence" value="ECO:0007669"/>
    <property type="project" value="UniProtKB-UniRule"/>
</dbReference>
<reference evidence="18 19" key="1">
    <citation type="journal article" date="2023" name="G3 (Bethesda)">
        <title>A chromosome-length genome assembly and annotation of blackberry (Rubus argutus, cv. 'Hillquist').</title>
        <authorList>
            <person name="Bruna T."/>
            <person name="Aryal R."/>
            <person name="Dudchenko O."/>
            <person name="Sargent D.J."/>
            <person name="Mead D."/>
            <person name="Buti M."/>
            <person name="Cavallini A."/>
            <person name="Hytonen T."/>
            <person name="Andres J."/>
            <person name="Pham M."/>
            <person name="Weisz D."/>
            <person name="Mascagni F."/>
            <person name="Usai G."/>
            <person name="Natali L."/>
            <person name="Bassil N."/>
            <person name="Fernandez G.E."/>
            <person name="Lomsadze A."/>
            <person name="Armour M."/>
            <person name="Olukolu B."/>
            <person name="Poorten T."/>
            <person name="Britton C."/>
            <person name="Davik J."/>
            <person name="Ashrafi H."/>
            <person name="Aiden E.L."/>
            <person name="Borodovsky M."/>
            <person name="Worthington M."/>
        </authorList>
    </citation>
    <scope>NUCLEOTIDE SEQUENCE [LARGE SCALE GENOMIC DNA]</scope>
    <source>
        <strain evidence="18">PI 553951</strain>
    </source>
</reference>
<keyword evidence="14 15" id="KW-0100">Branched-chain amino acid biosynthesis</keyword>
<evidence type="ECO:0000256" key="7">
    <source>
        <dbReference type="ARBA" id="ARBA00022605"/>
    </source>
</evidence>
<keyword evidence="9" id="KW-0934">Plastid</keyword>
<evidence type="ECO:0000256" key="9">
    <source>
        <dbReference type="ARBA" id="ARBA00022640"/>
    </source>
</evidence>
<evidence type="ECO:0000256" key="11">
    <source>
        <dbReference type="ARBA" id="ARBA00022898"/>
    </source>
</evidence>
<comment type="cofactor">
    <cofactor evidence="2 15">
        <name>pyridoxal 5'-phosphate</name>
        <dbReference type="ChEBI" id="CHEBI:597326"/>
    </cofactor>
</comment>
<keyword evidence="11 15" id="KW-0663">Pyridoxal phosphate</keyword>
<keyword evidence="10" id="KW-0677">Repeat</keyword>
<dbReference type="InterPro" id="IPR045865">
    <property type="entry name" value="ACT-like_dom_sf"/>
</dbReference>
<dbReference type="SUPFAM" id="SSF55021">
    <property type="entry name" value="ACT-like"/>
    <property type="match status" value="2"/>
</dbReference>
<dbReference type="EMBL" id="JBEDUW010000003">
    <property type="protein sequence ID" value="KAK9939929.1"/>
    <property type="molecule type" value="Genomic_DNA"/>
</dbReference>
<dbReference type="PROSITE" id="PS51672">
    <property type="entry name" value="ACT_LIKE"/>
    <property type="match status" value="2"/>
</dbReference>
<feature type="domain" description="ACT-like" evidence="17">
    <location>
        <begin position="432"/>
        <end position="504"/>
    </location>
</feature>
<evidence type="ECO:0000256" key="4">
    <source>
        <dbReference type="ARBA" id="ARBA00004810"/>
    </source>
</evidence>
<accession>A0AAW1XVJ9</accession>
<evidence type="ECO:0000256" key="3">
    <source>
        <dbReference type="ARBA" id="ARBA00004229"/>
    </source>
</evidence>
<feature type="compositionally biased region" description="Low complexity" evidence="16">
    <location>
        <begin position="46"/>
        <end position="60"/>
    </location>
</feature>
<comment type="pathway">
    <text evidence="4 15">Amino-acid biosynthesis; L-isoleucine biosynthesis; 2-oxobutanoate from L-threonine: step 1/1.</text>
</comment>
<evidence type="ECO:0000259" key="17">
    <source>
        <dbReference type="PROSITE" id="PS51672"/>
    </source>
</evidence>
<comment type="caution">
    <text evidence="18">The sequence shown here is derived from an EMBL/GenBank/DDBJ whole genome shotgun (WGS) entry which is preliminary data.</text>
</comment>
<evidence type="ECO:0000256" key="5">
    <source>
        <dbReference type="ARBA" id="ARBA00010869"/>
    </source>
</evidence>
<sequence length="606" mass="66782">METLWLSPSTSSSLHHLLAKRHTSISPLIVRNKQCRATLTNPAAVTSFKPSTKPSPFKTTPPHHDQSHELKKVLPETLEYESGFLGCVPEKFAGDDRNGIHETTMMSYLTRILTSKVYDVAIESPLDYASKLSGKLDVHLWLKREDLQPVFSFKLRGAYNMMANISRKQLDRGVICSSAGNHAQGVALSARKLGCTAVIVMPITTPEIKWKTVESLGATVELVGESYDEAQSYALKRAKDEGLIFVPPFDHPDVIAGQGTIGMEILRQIQGPLHAIFVPVGGGGLIAGIASYVKSIRPEVKIIGVELSDANAMALSLHHGERVVLERVGGFADGIAVKKVGEETFRICRELIDGVVLVNRDAICASIKDMFEQKRSILEPAGAAAIAGAEAYCKYYGLKGETVVAITSGANMNFDRLRLVSQLADVGRRREGFLATFVPEKRGSFKLFCELVGLMNIIEISYRYDNKKHEGLILYSVAFQRVLELEGMLDRMESAQLQTINLTDKEVIKDHMQFLVGGRSNVENEILCRFFFPARPGALMKFLDAFSPLWNITLFHYSGQGETGANALVGFQVASSEIDIFKALADTLGFDYALETNNETLQLLLH</sequence>
<evidence type="ECO:0000256" key="14">
    <source>
        <dbReference type="ARBA" id="ARBA00023304"/>
    </source>
</evidence>
<feature type="domain" description="ACT-like" evidence="17">
    <location>
        <begin position="526"/>
        <end position="597"/>
    </location>
</feature>
<dbReference type="GO" id="GO:0030170">
    <property type="term" value="F:pyridoxal phosphate binding"/>
    <property type="evidence" value="ECO:0007669"/>
    <property type="project" value="InterPro"/>
</dbReference>
<keyword evidence="13 15" id="KW-0456">Lyase</keyword>
<dbReference type="Gene3D" id="3.40.50.1100">
    <property type="match status" value="2"/>
</dbReference>
<dbReference type="GO" id="GO:0006565">
    <property type="term" value="P:L-serine catabolic process"/>
    <property type="evidence" value="ECO:0007669"/>
    <property type="project" value="TreeGrafter"/>
</dbReference>
<dbReference type="Pfam" id="PF00585">
    <property type="entry name" value="Thr_dehydrat_C"/>
    <property type="match status" value="2"/>
</dbReference>
<dbReference type="GO" id="GO:0009507">
    <property type="term" value="C:chloroplast"/>
    <property type="evidence" value="ECO:0007669"/>
    <property type="project" value="UniProtKB-SubCell"/>
</dbReference>
<keyword evidence="8 15" id="KW-0412">Isoleucine biosynthesis</keyword>
<evidence type="ECO:0000256" key="12">
    <source>
        <dbReference type="ARBA" id="ARBA00022946"/>
    </source>
</evidence>
<comment type="similarity">
    <text evidence="5 15">Belongs to the serine/threonine dehydratase family.</text>
</comment>
<dbReference type="InterPro" id="IPR036052">
    <property type="entry name" value="TrpB-like_PALP_sf"/>
</dbReference>
<feature type="region of interest" description="Disordered" evidence="16">
    <location>
        <begin position="43"/>
        <end position="67"/>
    </location>
</feature>
<evidence type="ECO:0000313" key="18">
    <source>
        <dbReference type="EMBL" id="KAK9939929.1"/>
    </source>
</evidence>
<keyword evidence="7 15" id="KW-0028">Amino-acid biosynthesis</keyword>
<comment type="catalytic activity">
    <reaction evidence="1 15">
        <text>L-threonine = 2-oxobutanoate + NH4(+)</text>
        <dbReference type="Rhea" id="RHEA:22108"/>
        <dbReference type="ChEBI" id="CHEBI:16763"/>
        <dbReference type="ChEBI" id="CHEBI:28938"/>
        <dbReference type="ChEBI" id="CHEBI:57926"/>
        <dbReference type="EC" id="4.3.1.19"/>
    </reaction>
</comment>
<dbReference type="FunFam" id="3.40.50.1100:FF:000008">
    <property type="entry name" value="L-threonine dehydratase"/>
    <property type="match status" value="1"/>
</dbReference>
<dbReference type="PANTHER" id="PTHR48078">
    <property type="entry name" value="THREONINE DEHYDRATASE, MITOCHONDRIAL-RELATED"/>
    <property type="match status" value="1"/>
</dbReference>
<proteinExistence type="inferred from homology"/>
<dbReference type="EC" id="4.3.1.19" evidence="15"/>
<dbReference type="GO" id="GO:0009097">
    <property type="term" value="P:isoleucine biosynthetic process"/>
    <property type="evidence" value="ECO:0007669"/>
    <property type="project" value="UniProtKB-UniRule"/>
</dbReference>
<evidence type="ECO:0000256" key="16">
    <source>
        <dbReference type="SAM" id="MobiDB-lite"/>
    </source>
</evidence>
<dbReference type="InterPro" id="IPR050147">
    <property type="entry name" value="Ser/Thr_Dehydratase"/>
</dbReference>
<dbReference type="CDD" id="cd04907">
    <property type="entry name" value="ACT_ThrD-I_2"/>
    <property type="match status" value="1"/>
</dbReference>
<name>A0AAW1XVJ9_RUBAR</name>
<dbReference type="NCBIfam" id="NF006674">
    <property type="entry name" value="PRK09224.1"/>
    <property type="match status" value="1"/>
</dbReference>